<evidence type="ECO:0000256" key="2">
    <source>
        <dbReference type="SAM" id="Phobius"/>
    </source>
</evidence>
<reference evidence="3" key="2">
    <citation type="submission" date="2024-02" db="EMBL/GenBank/DDBJ databases">
        <title>Comparative genomics of Cryptococcus and Kwoniella reveals pathogenesis evolution and contrasting modes of karyotype evolution via chromosome fusion or intercentromeric recombination.</title>
        <authorList>
            <person name="Coelho M.A."/>
            <person name="David-Palma M."/>
            <person name="Shea T."/>
            <person name="Bowers K."/>
            <person name="McGinley-Smith S."/>
            <person name="Mohammad A.W."/>
            <person name="Gnirke A."/>
            <person name="Yurkov A.M."/>
            <person name="Nowrousian M."/>
            <person name="Sun S."/>
            <person name="Cuomo C.A."/>
            <person name="Heitman J."/>
        </authorList>
    </citation>
    <scope>NUCLEOTIDE SEQUENCE</scope>
    <source>
        <strain evidence="3">CBS 10117</strain>
    </source>
</reference>
<dbReference type="RefSeq" id="XP_065825797.1">
    <property type="nucleotide sequence ID" value="XM_065969725.1"/>
</dbReference>
<evidence type="ECO:0008006" key="5">
    <source>
        <dbReference type="Google" id="ProtNLM"/>
    </source>
</evidence>
<reference evidence="3" key="1">
    <citation type="submission" date="2013-07" db="EMBL/GenBank/DDBJ databases">
        <authorList>
            <consortium name="The Broad Institute Genome Sequencing Platform"/>
            <person name="Cuomo C."/>
            <person name="Litvintseva A."/>
            <person name="Chen Y."/>
            <person name="Heitman J."/>
            <person name="Sun S."/>
            <person name="Springer D."/>
            <person name="Dromer F."/>
            <person name="Young S.K."/>
            <person name="Zeng Q."/>
            <person name="Gargeya S."/>
            <person name="Fitzgerald M."/>
            <person name="Abouelleil A."/>
            <person name="Alvarado L."/>
            <person name="Berlin A.M."/>
            <person name="Chapman S.B."/>
            <person name="Dewar J."/>
            <person name="Goldberg J."/>
            <person name="Griggs A."/>
            <person name="Gujja S."/>
            <person name="Hansen M."/>
            <person name="Howarth C."/>
            <person name="Imamovic A."/>
            <person name="Larimer J."/>
            <person name="McCowan C."/>
            <person name="Murphy C."/>
            <person name="Pearson M."/>
            <person name="Priest M."/>
            <person name="Roberts A."/>
            <person name="Saif S."/>
            <person name="Shea T."/>
            <person name="Sykes S."/>
            <person name="Wortman J."/>
            <person name="Nusbaum C."/>
            <person name="Birren B."/>
        </authorList>
    </citation>
    <scope>NUCLEOTIDE SEQUENCE</scope>
    <source>
        <strain evidence="3">CBS 10117</strain>
    </source>
</reference>
<feature type="transmembrane region" description="Helical" evidence="2">
    <location>
        <begin position="34"/>
        <end position="56"/>
    </location>
</feature>
<protein>
    <recommendedName>
        <fullName evidence="5">VanZ-like domain-containing protein</fullName>
    </recommendedName>
</protein>
<accession>A0AAJ8MKT0</accession>
<proteinExistence type="predicted"/>
<dbReference type="EMBL" id="CP144539">
    <property type="protein sequence ID" value="WWC65359.1"/>
    <property type="molecule type" value="Genomic_DNA"/>
</dbReference>
<keyword evidence="2" id="KW-1133">Transmembrane helix</keyword>
<dbReference type="GeneID" id="28971669"/>
<feature type="transmembrane region" description="Helical" evidence="2">
    <location>
        <begin position="97"/>
        <end position="118"/>
    </location>
</feature>
<feature type="transmembrane region" description="Helical" evidence="2">
    <location>
        <begin position="68"/>
        <end position="85"/>
    </location>
</feature>
<organism evidence="3 4">
    <name type="scientific">Kwoniella dejecticola CBS 10117</name>
    <dbReference type="NCBI Taxonomy" id="1296121"/>
    <lineage>
        <taxon>Eukaryota</taxon>
        <taxon>Fungi</taxon>
        <taxon>Dikarya</taxon>
        <taxon>Basidiomycota</taxon>
        <taxon>Agaricomycotina</taxon>
        <taxon>Tremellomycetes</taxon>
        <taxon>Tremellales</taxon>
        <taxon>Cryptococcaceae</taxon>
        <taxon>Kwoniella</taxon>
    </lineage>
</organism>
<evidence type="ECO:0000313" key="3">
    <source>
        <dbReference type="EMBL" id="WWC65359.1"/>
    </source>
</evidence>
<feature type="transmembrane region" description="Helical" evidence="2">
    <location>
        <begin position="130"/>
        <end position="152"/>
    </location>
</feature>
<name>A0AAJ8MKT0_9TREE</name>
<dbReference type="AlphaFoldDB" id="A0AAJ8MKT0"/>
<evidence type="ECO:0000313" key="4">
    <source>
        <dbReference type="Proteomes" id="UP000078595"/>
    </source>
</evidence>
<feature type="compositionally biased region" description="Acidic residues" evidence="1">
    <location>
        <begin position="268"/>
        <end position="279"/>
    </location>
</feature>
<evidence type="ECO:0000256" key="1">
    <source>
        <dbReference type="SAM" id="MobiDB-lite"/>
    </source>
</evidence>
<feature type="region of interest" description="Disordered" evidence="1">
    <location>
        <begin position="188"/>
        <end position="279"/>
    </location>
</feature>
<feature type="compositionally biased region" description="Low complexity" evidence="1">
    <location>
        <begin position="188"/>
        <end position="203"/>
    </location>
</feature>
<keyword evidence="4" id="KW-1185">Reference proteome</keyword>
<sequence>MPPSYPVPTQMVQQLWGKFITWLMRSYPLKDYPLNIRPGMVFATATWIIILGILGMAPLPELPLNDKALHFFGLGFATFLLYFILEVPDGAGRRIWYIRRAPIIFTLVTAFFVGGIISEFVQSLLPWKEFQFGDIIANLLGSTLFLYLAHLLHQRNIRKMELSSLYQPLNAQTASSYRDAQGRRHQFNNNVDVGVDVDGNSSDQPPRENVYSSTNSNRPREGSGVWDEESDFGRSSQDTARGYNDCDNDNGGSRQVGEPSMGSNVFDLGDEDEDDHIRK</sequence>
<gene>
    <name evidence="3" type="ORF">I303_107977</name>
</gene>
<dbReference type="KEGG" id="kdj:28971669"/>
<dbReference type="Proteomes" id="UP000078595">
    <property type="component" value="Chromosome 10"/>
</dbReference>
<keyword evidence="2" id="KW-0812">Transmembrane</keyword>
<dbReference type="PANTHER" id="PTHR28008:SF1">
    <property type="entry name" value="DOMAIN PROTEIN, PUTATIVE (AFU_ORTHOLOGUE AFUA_3G10980)-RELATED"/>
    <property type="match status" value="1"/>
</dbReference>
<keyword evidence="2" id="KW-0472">Membrane</keyword>
<dbReference type="PANTHER" id="PTHR28008">
    <property type="entry name" value="DOMAIN PROTEIN, PUTATIVE (AFU_ORTHOLOGUE AFUA_3G10980)-RELATED"/>
    <property type="match status" value="1"/>
</dbReference>